<name>A0A1I3WUF2_9GAMM</name>
<dbReference type="EMBL" id="NITY01000017">
    <property type="protein sequence ID" value="PHM38161.1"/>
    <property type="molecule type" value="Genomic_DNA"/>
</dbReference>
<dbReference type="InterPro" id="IPR007048">
    <property type="entry name" value="IraD/Gp25-like"/>
</dbReference>
<protein>
    <submittedName>
        <fullName evidence="2">Phage baseplate protein</fullName>
    </submittedName>
</protein>
<evidence type="ECO:0000259" key="1">
    <source>
        <dbReference type="Pfam" id="PF04965"/>
    </source>
</evidence>
<dbReference type="RefSeq" id="WP_092513876.1">
    <property type="nucleotide sequence ID" value="NZ_CAWNQB010000009.1"/>
</dbReference>
<reference evidence="4" key="1">
    <citation type="submission" date="2016-10" db="EMBL/GenBank/DDBJ databases">
        <authorList>
            <person name="Varghese N."/>
            <person name="Submissions S."/>
        </authorList>
    </citation>
    <scope>NUCLEOTIDE SEQUENCE [LARGE SCALE GENOMIC DNA]</scope>
    <source>
        <strain evidence="4">DSM 17908</strain>
    </source>
</reference>
<evidence type="ECO:0000313" key="2">
    <source>
        <dbReference type="EMBL" id="PHM38161.1"/>
    </source>
</evidence>
<reference evidence="3" key="2">
    <citation type="submission" date="2016-10" db="EMBL/GenBank/DDBJ databases">
        <authorList>
            <person name="de Groot N.N."/>
        </authorList>
    </citation>
    <scope>NUCLEOTIDE SEQUENCE [LARGE SCALE GENOMIC DNA]</scope>
    <source>
        <strain evidence="3">DSM 17908</strain>
    </source>
</reference>
<keyword evidence="5" id="KW-1185">Reference proteome</keyword>
<dbReference type="OrthoDB" id="9802846at2"/>
<dbReference type="AlphaFoldDB" id="A0A1I3WUF2"/>
<dbReference type="SUPFAM" id="SSF160719">
    <property type="entry name" value="gpW/gp25-like"/>
    <property type="match status" value="1"/>
</dbReference>
<reference evidence="2 5" key="3">
    <citation type="journal article" date="2017" name="Nat. Microbiol.">
        <title>Natural product diversity associated with the nematode symbionts Photorhabdus and Xenorhabdus.</title>
        <authorList>
            <person name="Tobias N.J."/>
            <person name="Wolff H."/>
            <person name="Djahanschiri B."/>
            <person name="Grundmann F."/>
            <person name="Kronenwerth M."/>
            <person name="Shi Y.M."/>
            <person name="Simonyi S."/>
            <person name="Grun P."/>
            <person name="Shapiro-Ilan D."/>
            <person name="Pidot S.J."/>
            <person name="Stinear T.P."/>
            <person name="Ebersberger I."/>
            <person name="Bode H.B."/>
        </authorList>
    </citation>
    <scope>NUCLEOTIDE SEQUENCE [LARGE SCALE GENOMIC DNA]</scope>
    <source>
        <strain evidence="2 5">DSM 17908</strain>
    </source>
</reference>
<organism evidence="3 4">
    <name type="scientific">Xenorhabdus mauleonii</name>
    <dbReference type="NCBI Taxonomy" id="351675"/>
    <lineage>
        <taxon>Bacteria</taxon>
        <taxon>Pseudomonadati</taxon>
        <taxon>Pseudomonadota</taxon>
        <taxon>Gammaproteobacteria</taxon>
        <taxon>Enterobacterales</taxon>
        <taxon>Morganellaceae</taxon>
        <taxon>Xenorhabdus</taxon>
    </lineage>
</organism>
<dbReference type="Gene3D" id="3.10.450.40">
    <property type="match status" value="1"/>
</dbReference>
<evidence type="ECO:0000313" key="5">
    <source>
        <dbReference type="Proteomes" id="UP000224607"/>
    </source>
</evidence>
<evidence type="ECO:0000313" key="4">
    <source>
        <dbReference type="Proteomes" id="UP000198919"/>
    </source>
</evidence>
<dbReference type="Proteomes" id="UP000224607">
    <property type="component" value="Unassembled WGS sequence"/>
</dbReference>
<sequence>MVSARNDIYGCGWAFPPTFSLKEGAKLVKDYEDIQQSLYILFNTLPAERVMRPWYGCDLHAVMFENVTASLLIDIKALIRHSIEEYEQRVFLVAVDAEFDDNTLGLLRIQVSYQIRGMSQVFIIDGLLDLADGRRGYFR</sequence>
<dbReference type="STRING" id="351675.SAMN05421680_12932"/>
<dbReference type="Pfam" id="PF04965">
    <property type="entry name" value="GPW_gp25"/>
    <property type="match status" value="1"/>
</dbReference>
<dbReference type="Proteomes" id="UP000198919">
    <property type="component" value="Unassembled WGS sequence"/>
</dbReference>
<evidence type="ECO:0000313" key="3">
    <source>
        <dbReference type="EMBL" id="SFK10873.1"/>
    </source>
</evidence>
<feature type="domain" description="IraD/Gp25-like" evidence="1">
    <location>
        <begin position="32"/>
        <end position="117"/>
    </location>
</feature>
<dbReference type="EMBL" id="FORG01000029">
    <property type="protein sequence ID" value="SFK10873.1"/>
    <property type="molecule type" value="Genomic_DNA"/>
</dbReference>
<proteinExistence type="predicted"/>
<accession>A0A1I3WUF2</accession>
<gene>
    <name evidence="3" type="ORF">SAMN05421680_12932</name>
    <name evidence="2" type="ORF">Xmau_03546</name>
</gene>